<feature type="transmembrane region" description="Helical" evidence="1">
    <location>
        <begin position="141"/>
        <end position="163"/>
    </location>
</feature>
<feature type="transmembrane region" description="Helical" evidence="1">
    <location>
        <begin position="63"/>
        <end position="87"/>
    </location>
</feature>
<dbReference type="EMBL" id="QUOV01000001">
    <property type="protein sequence ID" value="REL35694.1"/>
    <property type="molecule type" value="Genomic_DNA"/>
</dbReference>
<comment type="caution">
    <text evidence="2">The sequence shown here is derived from an EMBL/GenBank/DDBJ whole genome shotgun (WGS) entry which is preliminary data.</text>
</comment>
<dbReference type="AlphaFoldDB" id="A0A3E0UGD3"/>
<dbReference type="RefSeq" id="WP_116000365.1">
    <property type="nucleotide sequence ID" value="NZ_QUOV01000001.1"/>
</dbReference>
<accession>A0A3E0UGD3</accession>
<evidence type="ECO:0000313" key="3">
    <source>
        <dbReference type="Proteomes" id="UP000256999"/>
    </source>
</evidence>
<keyword evidence="1" id="KW-1133">Transmembrane helix</keyword>
<sequence>MEPTEESIAYIKERYSEEIATFENIENKCARYLTLITIIIVAFSSILGFQNSDLFKPNNFLEYLALISAVGAIFSLVCSFGHLLLCLKIKKAVLVPRCDKTSNWLREKRKEKVVSKIFDWYANAVKKSAKYNDEKIKPLKLAYSELVIAVWLISFFAITKLILELIKC</sequence>
<name>A0A3E0UGD3_9GAMM</name>
<evidence type="ECO:0000313" key="2">
    <source>
        <dbReference type="EMBL" id="REL35694.1"/>
    </source>
</evidence>
<organism evidence="2 3">
    <name type="scientific">Thalassotalea euphylliae</name>
    <dbReference type="NCBI Taxonomy" id="1655234"/>
    <lineage>
        <taxon>Bacteria</taxon>
        <taxon>Pseudomonadati</taxon>
        <taxon>Pseudomonadota</taxon>
        <taxon>Gammaproteobacteria</taxon>
        <taxon>Alteromonadales</taxon>
        <taxon>Colwelliaceae</taxon>
        <taxon>Thalassotalea</taxon>
    </lineage>
</organism>
<dbReference type="OrthoDB" id="5816184at2"/>
<keyword evidence="1" id="KW-0812">Transmembrane</keyword>
<protein>
    <submittedName>
        <fullName evidence="2">Uncharacterized protein</fullName>
    </submittedName>
</protein>
<evidence type="ECO:0000256" key="1">
    <source>
        <dbReference type="SAM" id="Phobius"/>
    </source>
</evidence>
<feature type="transmembrane region" description="Helical" evidence="1">
    <location>
        <begin position="32"/>
        <end position="51"/>
    </location>
</feature>
<dbReference type="Proteomes" id="UP000256999">
    <property type="component" value="Unassembled WGS sequence"/>
</dbReference>
<proteinExistence type="predicted"/>
<keyword evidence="1" id="KW-0472">Membrane</keyword>
<reference evidence="2 3" key="1">
    <citation type="submission" date="2018-08" db="EMBL/GenBank/DDBJ databases">
        <title>Thalassotalea euphylliae genome.</title>
        <authorList>
            <person name="Summers S."/>
            <person name="Rice S.A."/>
            <person name="Freckelton M.L."/>
            <person name="Nedved B.T."/>
            <person name="Hadfield M.G."/>
        </authorList>
    </citation>
    <scope>NUCLEOTIDE SEQUENCE [LARGE SCALE GENOMIC DNA]</scope>
    <source>
        <strain evidence="2 3">H2</strain>
    </source>
</reference>
<gene>
    <name evidence="2" type="ORF">DXX92_10280</name>
</gene>